<name>A0ABW0GER4_9PROT</name>
<protein>
    <submittedName>
        <fullName evidence="2">PD-(D/E)XK nuclease family protein</fullName>
    </submittedName>
</protein>
<evidence type="ECO:0000313" key="2">
    <source>
        <dbReference type="EMBL" id="MFC5359530.1"/>
    </source>
</evidence>
<comment type="caution">
    <text evidence="2">The sequence shown here is derived from an EMBL/GenBank/DDBJ whole genome shotgun (WGS) entry which is preliminary data.</text>
</comment>
<organism evidence="2 3">
    <name type="scientific">Azospirillum himalayense</name>
    <dbReference type="NCBI Taxonomy" id="654847"/>
    <lineage>
        <taxon>Bacteria</taxon>
        <taxon>Pseudomonadati</taxon>
        <taxon>Pseudomonadota</taxon>
        <taxon>Alphaproteobacteria</taxon>
        <taxon>Rhodospirillales</taxon>
        <taxon>Azospirillaceae</taxon>
        <taxon>Azospirillum</taxon>
    </lineage>
</organism>
<evidence type="ECO:0000313" key="3">
    <source>
        <dbReference type="Proteomes" id="UP001596166"/>
    </source>
</evidence>
<proteinExistence type="predicted"/>
<dbReference type="RefSeq" id="WP_376999628.1">
    <property type="nucleotide sequence ID" value="NZ_JBHSLC010000115.1"/>
</dbReference>
<dbReference type="Pfam" id="PF12705">
    <property type="entry name" value="PDDEXK_1"/>
    <property type="match status" value="1"/>
</dbReference>
<reference evidence="3" key="1">
    <citation type="journal article" date="2019" name="Int. J. Syst. Evol. Microbiol.">
        <title>The Global Catalogue of Microorganisms (GCM) 10K type strain sequencing project: providing services to taxonomists for standard genome sequencing and annotation.</title>
        <authorList>
            <consortium name="The Broad Institute Genomics Platform"/>
            <consortium name="The Broad Institute Genome Sequencing Center for Infectious Disease"/>
            <person name="Wu L."/>
            <person name="Ma J."/>
        </authorList>
    </citation>
    <scope>NUCLEOTIDE SEQUENCE [LARGE SCALE GENOMIC DNA]</scope>
    <source>
        <strain evidence="3">CCUG 58760</strain>
    </source>
</reference>
<dbReference type="Proteomes" id="UP001596166">
    <property type="component" value="Unassembled WGS sequence"/>
</dbReference>
<feature type="domain" description="PD-(D/E)XK endonuclease-like" evidence="1">
    <location>
        <begin position="13"/>
        <end position="270"/>
    </location>
</feature>
<dbReference type="EMBL" id="JBHSLC010000115">
    <property type="protein sequence ID" value="MFC5359530.1"/>
    <property type="molecule type" value="Genomic_DNA"/>
</dbReference>
<dbReference type="InterPro" id="IPR038726">
    <property type="entry name" value="PDDEXK_AddAB-type"/>
</dbReference>
<keyword evidence="3" id="KW-1185">Reference proteome</keyword>
<evidence type="ECO:0000259" key="1">
    <source>
        <dbReference type="Pfam" id="PF12705"/>
    </source>
</evidence>
<sequence>MSAPFEPTIVRSSSLSGYPDCPRRSAAKLFRREVLAAGYELRELPNGIGAAVGTAVHAGAAVILLEKAKTGALPPVSTATDAAIDSLRTTAAKGIGYDRETPALNEAEQQAERMVRVYRAQIAPDVQPLIVEERLEAQVSADIILSGQSDVIAREPGRVRDLKTGKARSNHKPQLGSYSLLARSNGIDVTEACEDFIQRAPLKKPQPDALIIKHDLAAAETAAIAVLRHIEDDLKSFRLGNPSVGVLPGDAWAFPANPNSKLCSAKWCPAHGTSFCREHMSEE</sequence>
<accession>A0ABW0GER4</accession>
<gene>
    <name evidence="2" type="ORF">ACFPMG_31490</name>
</gene>